<dbReference type="EMBL" id="JAFIRN010000010">
    <property type="protein sequence ID" value="KAG5841483.1"/>
    <property type="molecule type" value="Genomic_DNA"/>
</dbReference>
<accession>A0A9D3RSL0</accession>
<feature type="region of interest" description="Disordered" evidence="1">
    <location>
        <begin position="153"/>
        <end position="209"/>
    </location>
</feature>
<dbReference type="InterPro" id="IPR027830">
    <property type="entry name" value="C5orf34-like_N"/>
</dbReference>
<dbReference type="Pfam" id="PF22834">
    <property type="entry name" value="Polo_box_4"/>
    <property type="match status" value="1"/>
</dbReference>
<sequence>MVVVSMMVMYEDDSVEVRYGDGSCLQLSPCGSEFLLEKTVPPSAHPLLPSEKVRQRTRFVTSAHRELIVQALEFRNRFAARPYLPKELIPVDCRMHYFTDISEIEWPSSSSCGLEFGSNGEVIVSSVDGNASLLLSSSGEEFSAEFLCRTSQPEVPRPVSQDPELKPGSQRVEAQDRSAAGVLHSQQTTGGAAGGSGAKEKGQKSPLSLPGEEHLYTRVVQLHSCACPPPFWRYPLSLALGLWDAQQGGPGAQAGAEGAGAAERMVGATAGPGGAEGAPGRSAAESRSRGERSHLPEALPLTCPTPHQHRWNFRDSTQRSEEGPEQGLRTELVKVLWRQGIVYRLISGAVAIMEVSPGDGSVIRSNGAVANYFTHYTARLAFGQPPPGCSRSGVLRELRGNPCQQDPEVLQPGQSFPEAPDTHCCWRQESSSADSSVLIREARVAGSGLFRAFSDGRVHVTFLDGVTLQMLWNFNTSTPAQGADGTLAPPSGLRQPCGWCQLILPDGHRQLLQVQTPGPYSRYVSAAVQWSRWVEGEAALTNQEARGEVPPSNPGLGWSVVAELEKIKRFNFLLEHSGLLKAPGGSTGSPGSSCGFQEVTSQGNPGMDSAVVNENSIAEALQRTSKAIQDIETLLSVRESTNHSTT</sequence>
<keyword evidence="7" id="KW-1185">Reference proteome</keyword>
<dbReference type="Proteomes" id="UP001044222">
    <property type="component" value="Chromosome 10"/>
</dbReference>
<evidence type="ECO:0000313" key="6">
    <source>
        <dbReference type="EMBL" id="KAG5841483.1"/>
    </source>
</evidence>
<proteinExistence type="predicted"/>
<dbReference type="Pfam" id="PF22833">
    <property type="entry name" value="C5orf34_2nd"/>
    <property type="match status" value="1"/>
</dbReference>
<evidence type="ECO:0000313" key="7">
    <source>
        <dbReference type="Proteomes" id="UP001044222"/>
    </source>
</evidence>
<dbReference type="PANTHER" id="PTHR34531">
    <property type="entry name" value="ZGC:153352"/>
    <property type="match status" value="1"/>
</dbReference>
<dbReference type="PANTHER" id="PTHR34531:SF1">
    <property type="entry name" value="CHROMOSOME 5 OPEN READING FRAME 34"/>
    <property type="match status" value="1"/>
</dbReference>
<feature type="domain" description="C5orf34-like C-terminal" evidence="2">
    <location>
        <begin position="435"/>
        <end position="533"/>
    </location>
</feature>
<dbReference type="InterPro" id="IPR053901">
    <property type="entry name" value="C5orf34-like"/>
</dbReference>
<evidence type="ECO:0000259" key="3">
    <source>
        <dbReference type="Pfam" id="PF15025"/>
    </source>
</evidence>
<name>A0A9D3RSL0_ANGAN</name>
<comment type="caution">
    <text evidence="6">The sequence shown here is derived from an EMBL/GenBank/DDBJ whole genome shotgun (WGS) entry which is preliminary data.</text>
</comment>
<feature type="domain" description="C5orf34-like" evidence="5">
    <location>
        <begin position="333"/>
        <end position="377"/>
    </location>
</feature>
<feature type="domain" description="C5orf34-like second" evidence="4">
    <location>
        <begin position="119"/>
        <end position="239"/>
    </location>
</feature>
<organism evidence="6 7">
    <name type="scientific">Anguilla anguilla</name>
    <name type="common">European freshwater eel</name>
    <name type="synonym">Muraena anguilla</name>
    <dbReference type="NCBI Taxonomy" id="7936"/>
    <lineage>
        <taxon>Eukaryota</taxon>
        <taxon>Metazoa</taxon>
        <taxon>Chordata</taxon>
        <taxon>Craniata</taxon>
        <taxon>Vertebrata</taxon>
        <taxon>Euteleostomi</taxon>
        <taxon>Actinopterygii</taxon>
        <taxon>Neopterygii</taxon>
        <taxon>Teleostei</taxon>
        <taxon>Anguilliformes</taxon>
        <taxon>Anguillidae</taxon>
        <taxon>Anguilla</taxon>
    </lineage>
</organism>
<feature type="domain" description="C5orf34-like N-terminal" evidence="3">
    <location>
        <begin position="7"/>
        <end position="76"/>
    </location>
</feature>
<dbReference type="InterPro" id="IPR027865">
    <property type="entry name" value="C5orf34-like_C"/>
</dbReference>
<dbReference type="Pfam" id="PF15025">
    <property type="entry name" value="C5orf34-like_N"/>
    <property type="match status" value="1"/>
</dbReference>
<gene>
    <name evidence="6" type="ORF">ANANG_G00199970</name>
</gene>
<dbReference type="InterPro" id="IPR053900">
    <property type="entry name" value="C5orf34-like_dom"/>
</dbReference>
<reference evidence="6" key="1">
    <citation type="submission" date="2021-01" db="EMBL/GenBank/DDBJ databases">
        <title>A chromosome-scale assembly of European eel, Anguilla anguilla.</title>
        <authorList>
            <person name="Henkel C."/>
            <person name="Jong-Raadsen S.A."/>
            <person name="Dufour S."/>
            <person name="Weltzien F.-A."/>
            <person name="Palstra A.P."/>
            <person name="Pelster B."/>
            <person name="Spaink H.P."/>
            <person name="Van Den Thillart G.E."/>
            <person name="Jansen H."/>
            <person name="Zahm M."/>
            <person name="Klopp C."/>
            <person name="Cedric C."/>
            <person name="Louis A."/>
            <person name="Berthelot C."/>
            <person name="Parey E."/>
            <person name="Roest Crollius H."/>
            <person name="Montfort J."/>
            <person name="Robinson-Rechavi M."/>
            <person name="Bucao C."/>
            <person name="Bouchez O."/>
            <person name="Gislard M."/>
            <person name="Lluch J."/>
            <person name="Milhes M."/>
            <person name="Lampietro C."/>
            <person name="Lopez Roques C."/>
            <person name="Donnadieu C."/>
            <person name="Braasch I."/>
            <person name="Desvignes T."/>
            <person name="Postlethwait J."/>
            <person name="Bobe J."/>
            <person name="Guiguen Y."/>
            <person name="Dirks R."/>
        </authorList>
    </citation>
    <scope>NUCLEOTIDE SEQUENCE</scope>
    <source>
        <strain evidence="6">Tag_6206</strain>
        <tissue evidence="6">Liver</tissue>
    </source>
</reference>
<evidence type="ECO:0000259" key="5">
    <source>
        <dbReference type="Pfam" id="PF22834"/>
    </source>
</evidence>
<evidence type="ECO:0000259" key="2">
    <source>
        <dbReference type="Pfam" id="PF15016"/>
    </source>
</evidence>
<protein>
    <recommendedName>
        <fullName evidence="8">DUF4524 domain-containing protein</fullName>
    </recommendedName>
</protein>
<dbReference type="AlphaFoldDB" id="A0A9D3RSL0"/>
<feature type="compositionally biased region" description="Basic and acidic residues" evidence="1">
    <location>
        <begin position="284"/>
        <end position="295"/>
    </location>
</feature>
<feature type="region of interest" description="Disordered" evidence="1">
    <location>
        <begin position="268"/>
        <end position="310"/>
    </location>
</feature>
<dbReference type="Pfam" id="PF15016">
    <property type="entry name" value="C5orf34_C"/>
    <property type="match status" value="1"/>
</dbReference>
<evidence type="ECO:0008006" key="8">
    <source>
        <dbReference type="Google" id="ProtNLM"/>
    </source>
</evidence>
<evidence type="ECO:0000259" key="4">
    <source>
        <dbReference type="Pfam" id="PF22833"/>
    </source>
</evidence>
<evidence type="ECO:0000256" key="1">
    <source>
        <dbReference type="SAM" id="MobiDB-lite"/>
    </source>
</evidence>
<dbReference type="InterPro" id="IPR053899">
    <property type="entry name" value="C5orf34-like_2nd"/>
</dbReference>